<name>A0A1I6ZX26_9ENTR</name>
<dbReference type="EMBL" id="FPAU01000001">
    <property type="protein sequence ID" value="SFT67234.1"/>
    <property type="molecule type" value="Genomic_DNA"/>
</dbReference>
<evidence type="ECO:0000313" key="1">
    <source>
        <dbReference type="EMBL" id="SFT67234.1"/>
    </source>
</evidence>
<protein>
    <recommendedName>
        <fullName evidence="3">TIGR02646 family protein</fullName>
    </recommendedName>
</protein>
<reference evidence="2" key="1">
    <citation type="submission" date="2016-10" db="EMBL/GenBank/DDBJ databases">
        <authorList>
            <person name="Varghese N."/>
            <person name="Submissions S."/>
        </authorList>
    </citation>
    <scope>NUCLEOTIDE SEQUENCE [LARGE SCALE GENOMIC DNA]</scope>
    <source>
        <strain evidence="2">Ah-143</strain>
    </source>
</reference>
<proteinExistence type="predicted"/>
<keyword evidence="2" id="KW-1185">Reference proteome</keyword>
<dbReference type="AlphaFoldDB" id="A0A1I6ZX26"/>
<gene>
    <name evidence="1" type="ORF">SAMN05192562_1011419</name>
</gene>
<dbReference type="Proteomes" id="UP000199187">
    <property type="component" value="Unassembled WGS sequence"/>
</dbReference>
<evidence type="ECO:0008006" key="3">
    <source>
        <dbReference type="Google" id="ProtNLM"/>
    </source>
</evidence>
<dbReference type="OrthoDB" id="9816185at2"/>
<dbReference type="RefSeq" id="WP_139234385.1">
    <property type="nucleotide sequence ID" value="NZ_CP045300.1"/>
</dbReference>
<accession>A0A1I6ZX26</accession>
<sequence length="294" mass="34139">MNKLRCANYRDEKRLDILNSRSTKMAKVIGLASDMSNIKAAYRLYKTNRGNPEKIIAGLSKISISKEMGELLSYYYDHPMLPIKFIDKLRDEHSFRCCPMCGSFSCGTIDHYLPQAPHNIFAIFSLNLVPTCLCNSKRSNRLTGKNVNERFLHPYFDNCLQQRLIKVDFHHLDSSPTVSSRVILPASHPDFTAVNYHFEKLVQKKLENYVQKRFIDFCRRPAVYITPLRENPKSIGHLRDIFEWELQAKDEEYASKNNWNSLFVDALLDERVFAWLASKLFTRGRLPGMPLIPL</sequence>
<organism evidence="1 2">
    <name type="scientific">Kosakonia arachidis</name>
    <dbReference type="NCBI Taxonomy" id="551989"/>
    <lineage>
        <taxon>Bacteria</taxon>
        <taxon>Pseudomonadati</taxon>
        <taxon>Pseudomonadota</taxon>
        <taxon>Gammaproteobacteria</taxon>
        <taxon>Enterobacterales</taxon>
        <taxon>Enterobacteriaceae</taxon>
        <taxon>Kosakonia</taxon>
    </lineage>
</organism>
<evidence type="ECO:0000313" key="2">
    <source>
        <dbReference type="Proteomes" id="UP000199187"/>
    </source>
</evidence>